<dbReference type="OrthoDB" id="10255648at2759"/>
<evidence type="ECO:0000313" key="2">
    <source>
        <dbReference type="Proteomes" id="UP000649617"/>
    </source>
</evidence>
<name>A0A812YJV7_SYMPI</name>
<organism evidence="1 2">
    <name type="scientific">Symbiodinium pilosum</name>
    <name type="common">Dinoflagellate</name>
    <dbReference type="NCBI Taxonomy" id="2952"/>
    <lineage>
        <taxon>Eukaryota</taxon>
        <taxon>Sar</taxon>
        <taxon>Alveolata</taxon>
        <taxon>Dinophyceae</taxon>
        <taxon>Suessiales</taxon>
        <taxon>Symbiodiniaceae</taxon>
        <taxon>Symbiodinium</taxon>
    </lineage>
</organism>
<proteinExistence type="predicted"/>
<dbReference type="Proteomes" id="UP000649617">
    <property type="component" value="Unassembled WGS sequence"/>
</dbReference>
<evidence type="ECO:0000313" key="1">
    <source>
        <dbReference type="EMBL" id="CAE7774161.1"/>
    </source>
</evidence>
<gene>
    <name evidence="1" type="ORF">SPIL2461_LOCUS22876</name>
</gene>
<dbReference type="AlphaFoldDB" id="A0A812YJV7"/>
<sequence>MGLGAIQSSSSLSFVFNTSEFLGIESSSPSLQAYLENTSTMKWVKVDADYDGVADTWQGLFGSDVTPEMLCDGIHDGHAVVTDQGITEALVSAKEQNMSLMLLVRDITGAQVGNFEIREDPDACWQVDDSMVAT</sequence>
<dbReference type="EMBL" id="CAJNIZ010047705">
    <property type="protein sequence ID" value="CAE7774161.1"/>
    <property type="molecule type" value="Genomic_DNA"/>
</dbReference>
<comment type="caution">
    <text evidence="1">The sequence shown here is derived from an EMBL/GenBank/DDBJ whole genome shotgun (WGS) entry which is preliminary data.</text>
</comment>
<keyword evidence="2" id="KW-1185">Reference proteome</keyword>
<protein>
    <submittedName>
        <fullName evidence="1">Uncharacterized protein</fullName>
    </submittedName>
</protein>
<feature type="non-terminal residue" evidence="1">
    <location>
        <position position="1"/>
    </location>
</feature>
<reference evidence="1" key="1">
    <citation type="submission" date="2021-02" db="EMBL/GenBank/DDBJ databases">
        <authorList>
            <person name="Dougan E. K."/>
            <person name="Rhodes N."/>
            <person name="Thang M."/>
            <person name="Chan C."/>
        </authorList>
    </citation>
    <scope>NUCLEOTIDE SEQUENCE</scope>
</reference>
<accession>A0A812YJV7</accession>